<dbReference type="InterPro" id="IPR006527">
    <property type="entry name" value="F-box-assoc_dom_typ1"/>
</dbReference>
<dbReference type="PANTHER" id="PTHR31672">
    <property type="entry name" value="BNACNNG10540D PROTEIN"/>
    <property type="match status" value="1"/>
</dbReference>
<comment type="caution">
    <text evidence="3">The sequence shown here is derived from an EMBL/GenBank/DDBJ whole genome shotgun (WGS) entry which is preliminary data.</text>
</comment>
<organism evidence="3 4">
    <name type="scientific">Malus baccata</name>
    <name type="common">Siberian crab apple</name>
    <name type="synonym">Pyrus baccata</name>
    <dbReference type="NCBI Taxonomy" id="106549"/>
    <lineage>
        <taxon>Eukaryota</taxon>
        <taxon>Viridiplantae</taxon>
        <taxon>Streptophyta</taxon>
        <taxon>Embryophyta</taxon>
        <taxon>Tracheophyta</taxon>
        <taxon>Spermatophyta</taxon>
        <taxon>Magnoliopsida</taxon>
        <taxon>eudicotyledons</taxon>
        <taxon>Gunneridae</taxon>
        <taxon>Pentapetalae</taxon>
        <taxon>rosids</taxon>
        <taxon>fabids</taxon>
        <taxon>Rosales</taxon>
        <taxon>Rosaceae</taxon>
        <taxon>Amygdaloideae</taxon>
        <taxon>Maleae</taxon>
        <taxon>Malus</taxon>
    </lineage>
</organism>
<protein>
    <submittedName>
        <fullName evidence="3">Uncharacterized protein</fullName>
    </submittedName>
</protein>
<keyword evidence="4" id="KW-1185">Reference proteome</keyword>
<dbReference type="PANTHER" id="PTHR31672:SF13">
    <property type="entry name" value="F-BOX PROTEIN CPR30-LIKE"/>
    <property type="match status" value="1"/>
</dbReference>
<dbReference type="InterPro" id="IPR036047">
    <property type="entry name" value="F-box-like_dom_sf"/>
</dbReference>
<reference evidence="3 4" key="1">
    <citation type="journal article" date="2019" name="G3 (Bethesda)">
        <title>Sequencing of a Wild Apple (Malus baccata) Genome Unravels the Differences Between Cultivated and Wild Apple Species Regarding Disease Resistance and Cold Tolerance.</title>
        <authorList>
            <person name="Chen X."/>
        </authorList>
    </citation>
    <scope>NUCLEOTIDE SEQUENCE [LARGE SCALE GENOMIC DNA]</scope>
    <source>
        <strain evidence="4">cv. Shandingzi</strain>
        <tissue evidence="3">Leaves</tissue>
    </source>
</reference>
<name>A0A540KKI4_MALBA</name>
<evidence type="ECO:0000259" key="1">
    <source>
        <dbReference type="Pfam" id="PF07734"/>
    </source>
</evidence>
<evidence type="ECO:0000313" key="3">
    <source>
        <dbReference type="EMBL" id="TQD74716.1"/>
    </source>
</evidence>
<dbReference type="Gene3D" id="1.20.1280.50">
    <property type="match status" value="1"/>
</dbReference>
<accession>A0A540KKI4</accession>
<feature type="domain" description="F-box associated beta-propeller type 1" evidence="1">
    <location>
        <begin position="92"/>
        <end position="193"/>
    </location>
</feature>
<dbReference type="EMBL" id="VIEB01001157">
    <property type="protein sequence ID" value="TQD74716.1"/>
    <property type="molecule type" value="Genomic_DNA"/>
</dbReference>
<dbReference type="AlphaFoldDB" id="A0A540KKI4"/>
<dbReference type="Pfam" id="PF07734">
    <property type="entry name" value="FBA_1"/>
    <property type="match status" value="1"/>
</dbReference>
<feature type="domain" description="F-box" evidence="2">
    <location>
        <begin position="6"/>
        <end position="45"/>
    </location>
</feature>
<dbReference type="Pfam" id="PF12937">
    <property type="entry name" value="F-box-like"/>
    <property type="match status" value="1"/>
</dbReference>
<dbReference type="Proteomes" id="UP000315295">
    <property type="component" value="Unassembled WGS sequence"/>
</dbReference>
<sequence>MSSKFQYLPRGLVVAILSRIVCFKTVLNCKCVCKEWLSIISDPQFARLHLPRSPIGILMKVWRSYSSVKKLYLAQIVETAAGSDFGVEKMIFTAKNSLPNFEFELINSCDGLLCLYGPETDGMYVCNPVLGEWISIPPNNNGRRRCGFIALGYNIGTNEYKVLQTTSSNNEFYGEREAEIYTLGTGVWRSIGSRGGFGSVRFSVGLHSVRFFSVRFRPGSVFFFFFQQQKKNILRKLQPFCNTSFKRV</sequence>
<dbReference type="SUPFAM" id="SSF50965">
    <property type="entry name" value="Galactose oxidase, central domain"/>
    <property type="match status" value="1"/>
</dbReference>
<evidence type="ECO:0000259" key="2">
    <source>
        <dbReference type="Pfam" id="PF12937"/>
    </source>
</evidence>
<gene>
    <name evidence="3" type="ORF">C1H46_039760</name>
</gene>
<dbReference type="SUPFAM" id="SSF81383">
    <property type="entry name" value="F-box domain"/>
    <property type="match status" value="1"/>
</dbReference>
<evidence type="ECO:0000313" key="4">
    <source>
        <dbReference type="Proteomes" id="UP000315295"/>
    </source>
</evidence>
<dbReference type="NCBIfam" id="TIGR01640">
    <property type="entry name" value="F_box_assoc_1"/>
    <property type="match status" value="1"/>
</dbReference>
<dbReference type="InterPro" id="IPR011043">
    <property type="entry name" value="Gal_Oxase/kelch_b-propeller"/>
</dbReference>
<dbReference type="InterPro" id="IPR017451">
    <property type="entry name" value="F-box-assoc_interact_dom"/>
</dbReference>
<proteinExistence type="predicted"/>
<dbReference type="InterPro" id="IPR001810">
    <property type="entry name" value="F-box_dom"/>
</dbReference>
<dbReference type="InterPro" id="IPR050796">
    <property type="entry name" value="SCF_F-box_component"/>
</dbReference>
<dbReference type="STRING" id="106549.A0A540KKI4"/>